<dbReference type="Proteomes" id="UP001596997">
    <property type="component" value="Unassembled WGS sequence"/>
</dbReference>
<evidence type="ECO:0008006" key="4">
    <source>
        <dbReference type="Google" id="ProtNLM"/>
    </source>
</evidence>
<keyword evidence="3" id="KW-1185">Reference proteome</keyword>
<name>A0ABW3HZI6_9FLAO</name>
<evidence type="ECO:0000313" key="2">
    <source>
        <dbReference type="EMBL" id="MFD0962984.1"/>
    </source>
</evidence>
<evidence type="ECO:0000256" key="1">
    <source>
        <dbReference type="SAM" id="Phobius"/>
    </source>
</evidence>
<comment type="caution">
    <text evidence="2">The sequence shown here is derived from an EMBL/GenBank/DDBJ whole genome shotgun (WGS) entry which is preliminary data.</text>
</comment>
<feature type="transmembrane region" description="Helical" evidence="1">
    <location>
        <begin position="12"/>
        <end position="35"/>
    </location>
</feature>
<accession>A0ABW3HZI6</accession>
<proteinExistence type="predicted"/>
<organism evidence="2 3">
    <name type="scientific">Pseudofulvibacter geojedonensis</name>
    <dbReference type="NCBI Taxonomy" id="1123758"/>
    <lineage>
        <taxon>Bacteria</taxon>
        <taxon>Pseudomonadati</taxon>
        <taxon>Bacteroidota</taxon>
        <taxon>Flavobacteriia</taxon>
        <taxon>Flavobacteriales</taxon>
        <taxon>Flavobacteriaceae</taxon>
        <taxon>Pseudofulvibacter</taxon>
    </lineage>
</organism>
<gene>
    <name evidence="2" type="ORF">ACFQ1O_03085</name>
</gene>
<dbReference type="RefSeq" id="WP_377713195.1">
    <property type="nucleotide sequence ID" value="NZ_JBHTJM010000002.1"/>
</dbReference>
<reference evidence="3" key="1">
    <citation type="journal article" date="2019" name="Int. J. Syst. Evol. Microbiol.">
        <title>The Global Catalogue of Microorganisms (GCM) 10K type strain sequencing project: providing services to taxonomists for standard genome sequencing and annotation.</title>
        <authorList>
            <consortium name="The Broad Institute Genomics Platform"/>
            <consortium name="The Broad Institute Genome Sequencing Center for Infectious Disease"/>
            <person name="Wu L."/>
            <person name="Ma J."/>
        </authorList>
    </citation>
    <scope>NUCLEOTIDE SEQUENCE [LARGE SCALE GENOMIC DNA]</scope>
    <source>
        <strain evidence="3">CCUG 62114</strain>
    </source>
</reference>
<keyword evidence="1" id="KW-0472">Membrane</keyword>
<evidence type="ECO:0000313" key="3">
    <source>
        <dbReference type="Proteomes" id="UP001596997"/>
    </source>
</evidence>
<feature type="transmembrane region" description="Helical" evidence="1">
    <location>
        <begin position="90"/>
        <end position="109"/>
    </location>
</feature>
<dbReference type="EMBL" id="JBHTJM010000002">
    <property type="protein sequence ID" value="MFD0962984.1"/>
    <property type="molecule type" value="Genomic_DNA"/>
</dbReference>
<feature type="transmembrane region" description="Helical" evidence="1">
    <location>
        <begin position="47"/>
        <end position="69"/>
    </location>
</feature>
<sequence>MMTLFSLHTVLSASLIIAMLIVAALMIIPSIYLVLHKRNIPEHSVPLLLKILLLIPSLTWVGIFTGSYIAFRKKKINQTKQYKFSSNSRFYGIFLLLLSVVCTIIYYTSKNNPF</sequence>
<keyword evidence="1" id="KW-1133">Transmembrane helix</keyword>
<protein>
    <recommendedName>
        <fullName evidence="4">Cardiolipin synthase N-terminal domain-containing protein</fullName>
    </recommendedName>
</protein>
<keyword evidence="1" id="KW-0812">Transmembrane</keyword>